<proteinExistence type="predicted"/>
<reference evidence="1" key="1">
    <citation type="journal article" date="2020" name="Stud. Mycol.">
        <title>101 Dothideomycetes genomes: a test case for predicting lifestyles and emergence of pathogens.</title>
        <authorList>
            <person name="Haridas S."/>
            <person name="Albert R."/>
            <person name="Binder M."/>
            <person name="Bloem J."/>
            <person name="Labutti K."/>
            <person name="Salamov A."/>
            <person name="Andreopoulos B."/>
            <person name="Baker S."/>
            <person name="Barry K."/>
            <person name="Bills G."/>
            <person name="Bluhm B."/>
            <person name="Cannon C."/>
            <person name="Castanera R."/>
            <person name="Culley D."/>
            <person name="Daum C."/>
            <person name="Ezra D."/>
            <person name="Gonzalez J."/>
            <person name="Henrissat B."/>
            <person name="Kuo A."/>
            <person name="Liang C."/>
            <person name="Lipzen A."/>
            <person name="Lutzoni F."/>
            <person name="Magnuson J."/>
            <person name="Mondo S."/>
            <person name="Nolan M."/>
            <person name="Ohm R."/>
            <person name="Pangilinan J."/>
            <person name="Park H.-J."/>
            <person name="Ramirez L."/>
            <person name="Alfaro M."/>
            <person name="Sun H."/>
            <person name="Tritt A."/>
            <person name="Yoshinaga Y."/>
            <person name="Zwiers L.-H."/>
            <person name="Turgeon B."/>
            <person name="Goodwin S."/>
            <person name="Spatafora J."/>
            <person name="Crous P."/>
            <person name="Grigoriev I."/>
        </authorList>
    </citation>
    <scope>NUCLEOTIDE SEQUENCE</scope>
    <source>
        <strain evidence="1">CBS 107.79</strain>
    </source>
</reference>
<dbReference type="Proteomes" id="UP000800036">
    <property type="component" value="Unassembled WGS sequence"/>
</dbReference>
<evidence type="ECO:0000313" key="1">
    <source>
        <dbReference type="EMBL" id="KAF1964477.1"/>
    </source>
</evidence>
<dbReference type="OrthoDB" id="3556418at2759"/>
<organism evidence="1 2">
    <name type="scientific">Bimuria novae-zelandiae CBS 107.79</name>
    <dbReference type="NCBI Taxonomy" id="1447943"/>
    <lineage>
        <taxon>Eukaryota</taxon>
        <taxon>Fungi</taxon>
        <taxon>Dikarya</taxon>
        <taxon>Ascomycota</taxon>
        <taxon>Pezizomycotina</taxon>
        <taxon>Dothideomycetes</taxon>
        <taxon>Pleosporomycetidae</taxon>
        <taxon>Pleosporales</taxon>
        <taxon>Massarineae</taxon>
        <taxon>Didymosphaeriaceae</taxon>
        <taxon>Bimuria</taxon>
    </lineage>
</organism>
<sequence length="118" mass="12981">MQGITTKVERYYAPLRRAYEIIRAELDSSTSDVVVLQIAVKAVNNTAGPDGLILTLLVFSAYPRVSIDSPPSPSTIRRAKAIQKAIKALRRAVAKRVVSNALNTKNRLNIDKLLLLPL</sequence>
<name>A0A6A5UTR3_9PLEO</name>
<protein>
    <submittedName>
        <fullName evidence="1">Uncharacterized protein</fullName>
    </submittedName>
</protein>
<evidence type="ECO:0000313" key="2">
    <source>
        <dbReference type="Proteomes" id="UP000800036"/>
    </source>
</evidence>
<dbReference type="EMBL" id="ML976786">
    <property type="protein sequence ID" value="KAF1964477.1"/>
    <property type="molecule type" value="Genomic_DNA"/>
</dbReference>
<keyword evidence="2" id="KW-1185">Reference proteome</keyword>
<gene>
    <name evidence="1" type="ORF">BU23DRAFT_585554</name>
</gene>
<dbReference type="AlphaFoldDB" id="A0A6A5UTR3"/>
<accession>A0A6A5UTR3</accession>